<name>A0A6D2JAQ1_9BRAS</name>
<dbReference type="SUPFAM" id="SSF81383">
    <property type="entry name" value="F-box domain"/>
    <property type="match status" value="1"/>
</dbReference>
<dbReference type="InterPro" id="IPR001810">
    <property type="entry name" value="F-box_dom"/>
</dbReference>
<gene>
    <name evidence="3" type="ORF">MERR_LOCUS23333</name>
</gene>
<dbReference type="AlphaFoldDB" id="A0A6D2JAQ1"/>
<dbReference type="PANTHER" id="PTHR31111">
    <property type="entry name" value="BNAA05G37150D PROTEIN-RELATED"/>
    <property type="match status" value="1"/>
</dbReference>
<dbReference type="Proteomes" id="UP000467841">
    <property type="component" value="Unassembled WGS sequence"/>
</dbReference>
<feature type="domain" description="F-box associated beta-propeller type 3" evidence="2">
    <location>
        <begin position="88"/>
        <end position="177"/>
    </location>
</feature>
<reference evidence="3" key="1">
    <citation type="submission" date="2020-01" db="EMBL/GenBank/DDBJ databases">
        <authorList>
            <person name="Mishra B."/>
        </authorList>
    </citation>
    <scope>NUCLEOTIDE SEQUENCE [LARGE SCALE GENOMIC DNA]</scope>
</reference>
<evidence type="ECO:0000313" key="3">
    <source>
        <dbReference type="EMBL" id="CAA7036098.1"/>
    </source>
</evidence>
<dbReference type="Pfam" id="PF00646">
    <property type="entry name" value="F-box"/>
    <property type="match status" value="1"/>
</dbReference>
<dbReference type="InterPro" id="IPR036047">
    <property type="entry name" value="F-box-like_dom_sf"/>
</dbReference>
<feature type="domain" description="F-box" evidence="1">
    <location>
        <begin position="5"/>
        <end position="42"/>
    </location>
</feature>
<sequence>MNSHSIPYDLMIEIFSRLPKKSIARFYCLSKLWCSTFNRPDFAELFLTRSSARSRLLFAVQVQQQGNVQHDDKWSFLLVASCSISNKAPSNKAPLSSSSSLVAVADFHREFPPTIYRTSRRSYSCGYASGLVYFHGMHVPGKGLSPVICNPKTGHYATLPYLPRYIKADSFFGFDPIVM</sequence>
<evidence type="ECO:0008006" key="5">
    <source>
        <dbReference type="Google" id="ProtNLM"/>
    </source>
</evidence>
<dbReference type="OrthoDB" id="1750034at2759"/>
<accession>A0A6D2JAQ1</accession>
<comment type="caution">
    <text evidence="3">The sequence shown here is derived from an EMBL/GenBank/DDBJ whole genome shotgun (WGS) entry which is preliminary data.</text>
</comment>
<protein>
    <recommendedName>
        <fullName evidence="5">F-box domain-containing protein</fullName>
    </recommendedName>
</protein>
<evidence type="ECO:0000313" key="4">
    <source>
        <dbReference type="Proteomes" id="UP000467841"/>
    </source>
</evidence>
<dbReference type="Pfam" id="PF08268">
    <property type="entry name" value="FBA_3"/>
    <property type="match status" value="1"/>
</dbReference>
<organism evidence="3 4">
    <name type="scientific">Microthlaspi erraticum</name>
    <dbReference type="NCBI Taxonomy" id="1685480"/>
    <lineage>
        <taxon>Eukaryota</taxon>
        <taxon>Viridiplantae</taxon>
        <taxon>Streptophyta</taxon>
        <taxon>Embryophyta</taxon>
        <taxon>Tracheophyta</taxon>
        <taxon>Spermatophyta</taxon>
        <taxon>Magnoliopsida</taxon>
        <taxon>eudicotyledons</taxon>
        <taxon>Gunneridae</taxon>
        <taxon>Pentapetalae</taxon>
        <taxon>rosids</taxon>
        <taxon>malvids</taxon>
        <taxon>Brassicales</taxon>
        <taxon>Brassicaceae</taxon>
        <taxon>Coluteocarpeae</taxon>
        <taxon>Microthlaspi</taxon>
    </lineage>
</organism>
<keyword evidence="4" id="KW-1185">Reference proteome</keyword>
<dbReference type="PANTHER" id="PTHR31111:SF130">
    <property type="entry name" value="F-BOX ASSOCIATED UBIQUITINATION EFFECTOR FAMILY PROTEIN"/>
    <property type="match status" value="1"/>
</dbReference>
<dbReference type="InterPro" id="IPR013187">
    <property type="entry name" value="F-box-assoc_dom_typ3"/>
</dbReference>
<proteinExistence type="predicted"/>
<evidence type="ECO:0000259" key="2">
    <source>
        <dbReference type="Pfam" id="PF08268"/>
    </source>
</evidence>
<dbReference type="EMBL" id="CACVBM020001163">
    <property type="protein sequence ID" value="CAA7036098.1"/>
    <property type="molecule type" value="Genomic_DNA"/>
</dbReference>
<evidence type="ECO:0000259" key="1">
    <source>
        <dbReference type="Pfam" id="PF00646"/>
    </source>
</evidence>